<evidence type="ECO:0000256" key="4">
    <source>
        <dbReference type="ARBA" id="ARBA00022475"/>
    </source>
</evidence>
<keyword evidence="5 8" id="KW-0812">Transmembrane</keyword>
<evidence type="ECO:0000256" key="8">
    <source>
        <dbReference type="SAM" id="Phobius"/>
    </source>
</evidence>
<dbReference type="GO" id="GO:0005886">
    <property type="term" value="C:plasma membrane"/>
    <property type="evidence" value="ECO:0007669"/>
    <property type="project" value="UniProtKB-SubCell"/>
</dbReference>
<dbReference type="EMBL" id="AZEZ01000004">
    <property type="protein sequence ID" value="KRL45867.1"/>
    <property type="molecule type" value="Genomic_DNA"/>
</dbReference>
<keyword evidence="9" id="KW-0732">Signal</keyword>
<evidence type="ECO:0000256" key="1">
    <source>
        <dbReference type="ARBA" id="ARBA00004651"/>
    </source>
</evidence>
<dbReference type="PANTHER" id="PTHR30294">
    <property type="entry name" value="MEMBRANE COMPONENT OF ABC TRANSPORTER YHHJ-RELATED"/>
    <property type="match status" value="1"/>
</dbReference>
<dbReference type="Proteomes" id="UP000050872">
    <property type="component" value="Unassembled WGS sequence"/>
</dbReference>
<dbReference type="PANTHER" id="PTHR30294:SF38">
    <property type="entry name" value="TRANSPORT PERMEASE PROTEIN"/>
    <property type="match status" value="1"/>
</dbReference>
<feature type="signal peptide" evidence="9">
    <location>
        <begin position="1"/>
        <end position="22"/>
    </location>
</feature>
<proteinExistence type="inferred from homology"/>
<keyword evidence="3" id="KW-0813">Transport</keyword>
<evidence type="ECO:0000256" key="3">
    <source>
        <dbReference type="ARBA" id="ARBA00022448"/>
    </source>
</evidence>
<accession>A0A0R1QWZ8</accession>
<dbReference type="InterPro" id="IPR047817">
    <property type="entry name" value="ABC2_TM_bact-type"/>
</dbReference>
<evidence type="ECO:0000259" key="10">
    <source>
        <dbReference type="PROSITE" id="PS51012"/>
    </source>
</evidence>
<evidence type="ECO:0000256" key="5">
    <source>
        <dbReference type="ARBA" id="ARBA00022692"/>
    </source>
</evidence>
<dbReference type="Pfam" id="PF12698">
    <property type="entry name" value="ABC2_membrane_3"/>
    <property type="match status" value="1"/>
</dbReference>
<dbReference type="STRING" id="1423770.FD29_GL001868"/>
<dbReference type="AlphaFoldDB" id="A0A0R1QWZ8"/>
<protein>
    <submittedName>
        <fullName evidence="11">DrrB family ABC transporter efflux protein</fullName>
    </submittedName>
</protein>
<sequence>MLMFLAPILVLFLMKLVFSTNSSTNVDLATVNVNTSLVKTLDKVSHVDTHKYTTDKKAQNALTKIQSQLPNQAPKKQTQSKIINHYQYGNSDTNFFDKIVPILMGFFVFFFVFLISGMALLNERTSGTLNRLLATPVKRSEIVFGYMLSYGGLAIIQTLIIVLFTVWALKVEVVGNILYVILINFILALVALAFGILMSTFAKSEFQMMQFIPLVIVPQVFFSGIIPLDTMANGVKVISYILPLKYAGDALSGIVMSGNGFLQILPDIGILLVFLVILTVMNILGLKKYRKV</sequence>
<feature type="transmembrane region" description="Helical" evidence="8">
    <location>
        <begin position="142"/>
        <end position="165"/>
    </location>
</feature>
<organism evidence="11 12">
    <name type="scientific">Companilactobacillus mindensis DSM 14500</name>
    <dbReference type="NCBI Taxonomy" id="1423770"/>
    <lineage>
        <taxon>Bacteria</taxon>
        <taxon>Bacillati</taxon>
        <taxon>Bacillota</taxon>
        <taxon>Bacilli</taxon>
        <taxon>Lactobacillales</taxon>
        <taxon>Lactobacillaceae</taxon>
        <taxon>Companilactobacillus</taxon>
    </lineage>
</organism>
<comment type="caution">
    <text evidence="11">The sequence shown here is derived from an EMBL/GenBank/DDBJ whole genome shotgun (WGS) entry which is preliminary data.</text>
</comment>
<evidence type="ECO:0000256" key="9">
    <source>
        <dbReference type="SAM" id="SignalP"/>
    </source>
</evidence>
<reference evidence="11 12" key="1">
    <citation type="journal article" date="2015" name="Genome Announc.">
        <title>Expanding the biotechnology potential of lactobacilli through comparative genomics of 213 strains and associated genera.</title>
        <authorList>
            <person name="Sun Z."/>
            <person name="Harris H.M."/>
            <person name="McCann A."/>
            <person name="Guo C."/>
            <person name="Argimon S."/>
            <person name="Zhang W."/>
            <person name="Yang X."/>
            <person name="Jeffery I.B."/>
            <person name="Cooney J.C."/>
            <person name="Kagawa T.F."/>
            <person name="Liu W."/>
            <person name="Song Y."/>
            <person name="Salvetti E."/>
            <person name="Wrobel A."/>
            <person name="Rasinkangas P."/>
            <person name="Parkhill J."/>
            <person name="Rea M.C."/>
            <person name="O'Sullivan O."/>
            <person name="Ritari J."/>
            <person name="Douillard F.P."/>
            <person name="Paul Ross R."/>
            <person name="Yang R."/>
            <person name="Briner A.E."/>
            <person name="Felis G.E."/>
            <person name="de Vos W.M."/>
            <person name="Barrangou R."/>
            <person name="Klaenhammer T.R."/>
            <person name="Caufield P.W."/>
            <person name="Cui Y."/>
            <person name="Zhang H."/>
            <person name="O'Toole P.W."/>
        </authorList>
    </citation>
    <scope>NUCLEOTIDE SEQUENCE [LARGE SCALE GENOMIC DNA]</scope>
    <source>
        <strain evidence="11 12">DSM 14500</strain>
    </source>
</reference>
<evidence type="ECO:0000256" key="7">
    <source>
        <dbReference type="ARBA" id="ARBA00023136"/>
    </source>
</evidence>
<keyword evidence="4" id="KW-1003">Cell membrane</keyword>
<feature type="domain" description="ABC transmembrane type-2" evidence="10">
    <location>
        <begin position="59"/>
        <end position="289"/>
    </location>
</feature>
<feature type="chain" id="PRO_5039209687" evidence="9">
    <location>
        <begin position="23"/>
        <end position="292"/>
    </location>
</feature>
<dbReference type="InterPro" id="IPR013525">
    <property type="entry name" value="ABC2_TM"/>
</dbReference>
<evidence type="ECO:0000313" key="11">
    <source>
        <dbReference type="EMBL" id="KRL45867.1"/>
    </source>
</evidence>
<keyword evidence="6 8" id="KW-1133">Transmembrane helix</keyword>
<evidence type="ECO:0000313" key="12">
    <source>
        <dbReference type="Proteomes" id="UP000050872"/>
    </source>
</evidence>
<dbReference type="GO" id="GO:0140359">
    <property type="term" value="F:ABC-type transporter activity"/>
    <property type="evidence" value="ECO:0007669"/>
    <property type="project" value="InterPro"/>
</dbReference>
<keyword evidence="12" id="KW-1185">Reference proteome</keyword>
<comment type="subcellular location">
    <subcellularLocation>
        <location evidence="1">Cell membrane</location>
        <topology evidence="1">Multi-pass membrane protein</topology>
    </subcellularLocation>
</comment>
<evidence type="ECO:0000256" key="2">
    <source>
        <dbReference type="ARBA" id="ARBA00007783"/>
    </source>
</evidence>
<gene>
    <name evidence="11" type="ORF">FD29_GL001868</name>
</gene>
<comment type="similarity">
    <text evidence="2">Belongs to the ABC-2 integral membrane protein family.</text>
</comment>
<dbReference type="InterPro" id="IPR051449">
    <property type="entry name" value="ABC-2_transporter_component"/>
</dbReference>
<keyword evidence="7 8" id="KW-0472">Membrane</keyword>
<evidence type="ECO:0000256" key="6">
    <source>
        <dbReference type="ARBA" id="ARBA00022989"/>
    </source>
</evidence>
<feature type="transmembrane region" description="Helical" evidence="8">
    <location>
        <begin position="268"/>
        <end position="286"/>
    </location>
</feature>
<dbReference type="PATRIC" id="fig|1423770.3.peg.1918"/>
<feature type="transmembrane region" description="Helical" evidence="8">
    <location>
        <begin position="99"/>
        <end position="121"/>
    </location>
</feature>
<feature type="transmembrane region" description="Helical" evidence="8">
    <location>
        <begin position="177"/>
        <end position="199"/>
    </location>
</feature>
<name>A0A0R1QWZ8_9LACO</name>
<feature type="transmembrane region" description="Helical" evidence="8">
    <location>
        <begin position="211"/>
        <end position="228"/>
    </location>
</feature>
<dbReference type="PROSITE" id="PS51012">
    <property type="entry name" value="ABC_TM2"/>
    <property type="match status" value="1"/>
</dbReference>